<dbReference type="Pfam" id="PF01963">
    <property type="entry name" value="TraB_PrgY_gumN"/>
    <property type="match status" value="1"/>
</dbReference>
<dbReference type="PANTHER" id="PTHR40590">
    <property type="entry name" value="CYTOPLASMIC PROTEIN-RELATED"/>
    <property type="match status" value="1"/>
</dbReference>
<protein>
    <submittedName>
        <fullName evidence="1">TraB/GumN family protein</fullName>
    </submittedName>
</protein>
<dbReference type="InterPro" id="IPR047111">
    <property type="entry name" value="YbaP-like"/>
</dbReference>
<organism evidence="1 2">
    <name type="scientific">Rhizobium alvei</name>
    <dbReference type="NCBI Taxonomy" id="1132659"/>
    <lineage>
        <taxon>Bacteria</taxon>
        <taxon>Pseudomonadati</taxon>
        <taxon>Pseudomonadota</taxon>
        <taxon>Alphaproteobacteria</taxon>
        <taxon>Hyphomicrobiales</taxon>
        <taxon>Rhizobiaceae</taxon>
        <taxon>Rhizobium/Agrobacterium group</taxon>
        <taxon>Rhizobium</taxon>
    </lineage>
</organism>
<dbReference type="RefSeq" id="WP_304376819.1">
    <property type="nucleotide sequence ID" value="NZ_JAUOZU010000008.1"/>
</dbReference>
<name>A0ABT8YNP8_9HYPH</name>
<accession>A0ABT8YNP8</accession>
<dbReference type="Proteomes" id="UP001174932">
    <property type="component" value="Unassembled WGS sequence"/>
</dbReference>
<dbReference type="CDD" id="cd14789">
    <property type="entry name" value="Tiki"/>
    <property type="match status" value="1"/>
</dbReference>
<comment type="caution">
    <text evidence="1">The sequence shown here is derived from an EMBL/GenBank/DDBJ whole genome shotgun (WGS) entry which is preliminary data.</text>
</comment>
<evidence type="ECO:0000313" key="1">
    <source>
        <dbReference type="EMBL" id="MDO6964897.1"/>
    </source>
</evidence>
<keyword evidence="2" id="KW-1185">Reference proteome</keyword>
<dbReference type="EMBL" id="JAUOZU010000008">
    <property type="protein sequence ID" value="MDO6964897.1"/>
    <property type="molecule type" value="Genomic_DNA"/>
</dbReference>
<dbReference type="PANTHER" id="PTHR40590:SF1">
    <property type="entry name" value="CYTOPLASMIC PROTEIN"/>
    <property type="match status" value="1"/>
</dbReference>
<evidence type="ECO:0000313" key="2">
    <source>
        <dbReference type="Proteomes" id="UP001174932"/>
    </source>
</evidence>
<sequence>MTHAASLSPNPIRELPADRLARWAMGFIAFLHVLAFLWFALVLASATPAQAADDLACGARDRMAELEKNNPSEYAKLRVEGNKIANAQARFWKLEKPGQSPDWLLGTFHLSDPRVTNLPDAAKAAYRKSSTIILESDEILDQKTASARLMAKPGLMFFMGSETLKDHMSAEDQKVVSETLGKRGVSFASMIKFKPWVLSSMVSLSTCEIARKNGGAAFLDMKLAKDAAKAGKKVVGLETLAEQIEAMNSLPIEFHVRSLVAAARYPDYTADMMETTLGLYLRGEIGLVFPAAAYFAPEKGASDLKDMALFEQKLITERNHNMADRAAKTLAKGDVFMAVGALHLIGDEGLVALLRKQGYTVTPIF</sequence>
<reference evidence="1" key="1">
    <citation type="journal article" date="2015" name="Int. J. Syst. Evol. Microbiol.">
        <title>Rhizobium alvei sp. nov., isolated from a freshwater river.</title>
        <authorList>
            <person name="Sheu S.Y."/>
            <person name="Huang H.W."/>
            <person name="Young C.C."/>
            <person name="Chen W.M."/>
        </authorList>
    </citation>
    <scope>NUCLEOTIDE SEQUENCE</scope>
    <source>
        <strain evidence="1">TNR-22</strain>
    </source>
</reference>
<dbReference type="InterPro" id="IPR002816">
    <property type="entry name" value="TraB/PrgY/GumN_fam"/>
</dbReference>
<proteinExistence type="predicted"/>
<gene>
    <name evidence="1" type="ORF">Q4481_13095</name>
</gene>
<reference evidence="1" key="2">
    <citation type="submission" date="2023-07" db="EMBL/GenBank/DDBJ databases">
        <authorList>
            <person name="Shen H."/>
        </authorList>
    </citation>
    <scope>NUCLEOTIDE SEQUENCE</scope>
    <source>
        <strain evidence="1">TNR-22</strain>
    </source>
</reference>